<proteinExistence type="inferred from homology"/>
<evidence type="ECO:0000313" key="2">
    <source>
        <dbReference type="EMBL" id="QBJ06323.1"/>
    </source>
</evidence>
<dbReference type="EMBL" id="MH844545">
    <property type="protein sequence ID" value="QBJ06323.1"/>
    <property type="molecule type" value="Genomic_DNA"/>
</dbReference>
<reference evidence="2" key="2">
    <citation type="submission" date="2018-09" db="EMBL/GenBank/DDBJ databases">
        <authorList>
            <person name="Suo F.Y."/>
            <person name="Ma Y.F."/>
            <person name="Huang L.D."/>
        </authorList>
    </citation>
    <scope>NUCLEOTIDE SEQUENCE</scope>
</reference>
<protein>
    <recommendedName>
        <fullName evidence="3">Ribosomal protein L10</fullName>
    </recommendedName>
</protein>
<dbReference type="GeneID" id="39703351"/>
<keyword evidence="2" id="KW-0496">Mitochondrion</keyword>
<gene>
    <name evidence="2" type="primary">ORF193</name>
</gene>
<comment type="similarity">
    <text evidence="1">Belongs to the universal ribosomal protein uL10 family.</text>
</comment>
<dbReference type="AlphaFoldDB" id="A0A481WB34"/>
<evidence type="ECO:0008006" key="3">
    <source>
        <dbReference type="Google" id="ProtNLM"/>
    </source>
</evidence>
<dbReference type="Gene3D" id="3.30.70.1730">
    <property type="match status" value="1"/>
</dbReference>
<dbReference type="SUPFAM" id="SSF160369">
    <property type="entry name" value="Ribosomal protein L10-like"/>
    <property type="match status" value="1"/>
</dbReference>
<evidence type="ECO:0000256" key="1">
    <source>
        <dbReference type="ARBA" id="ARBA00008889"/>
    </source>
</evidence>
<dbReference type="RefSeq" id="YP_009577937.1">
    <property type="nucleotide sequence ID" value="NC_041490.1"/>
</dbReference>
<reference evidence="2" key="1">
    <citation type="journal article" date="2018" name="Mitochondrial DNA Part B Resour">
        <title>The complete mitochondrial genome of a transitional form in secondary endosymbiotic Cryptophyte algae Guillardia theta strain CCMP2712.</title>
        <authorList>
            <person name="Suo F."/>
            <person name="Ma Y."/>
            <person name="Manzilamu Z."/>
            <person name="Huang L."/>
        </authorList>
    </citation>
    <scope>NUCLEOTIDE SEQUENCE</scope>
</reference>
<name>A0A481WB34_GUITH</name>
<sequence length="176" mass="20857">MHKKKRRVLFNIDSYSLHFRESITQSNFIAFLLLKYSNFDSVIKLKKLVHHLGLKVLMPKNKLFKKFLKSNLNALNKSFYSKSVILYSLSSKCDFKIANILELFKSYNNFVPLFFYTYNKFMYLSNLKNLQHSKEEVLVSLVQHLTSHIHNMASLLLHCNKSLINLHEFYKSVKKN</sequence>
<organism evidence="2">
    <name type="scientific">Guillardia theta</name>
    <name type="common">Cryptophyte</name>
    <name type="synonym">Cryptomonas phi</name>
    <dbReference type="NCBI Taxonomy" id="55529"/>
    <lineage>
        <taxon>Eukaryota</taxon>
        <taxon>Cryptophyceae</taxon>
        <taxon>Pyrenomonadales</taxon>
        <taxon>Geminigeraceae</taxon>
        <taxon>Guillardia</taxon>
    </lineage>
</organism>
<dbReference type="InterPro" id="IPR043141">
    <property type="entry name" value="Ribosomal_uL10-like_sf"/>
</dbReference>
<accession>A0A481WB34</accession>
<geneLocation type="mitochondrion" evidence="2"/>